<name>A0AB94IAE4_9GAMM</name>
<gene>
    <name evidence="2" type="ORF">O970_09145</name>
</gene>
<evidence type="ECO:0008006" key="4">
    <source>
        <dbReference type="Google" id="ProtNLM"/>
    </source>
</evidence>
<keyword evidence="1" id="KW-1133">Transmembrane helix</keyword>
<evidence type="ECO:0000313" key="3">
    <source>
        <dbReference type="Proteomes" id="UP000506160"/>
    </source>
</evidence>
<organism evidence="2 3">
    <name type="scientific">Candidatus Schmidhempelia bombi str. Bimp</name>
    <dbReference type="NCBI Taxonomy" id="1387197"/>
    <lineage>
        <taxon>Bacteria</taxon>
        <taxon>Pseudomonadati</taxon>
        <taxon>Pseudomonadota</taxon>
        <taxon>Gammaproteobacteria</taxon>
        <taxon>Orbales</taxon>
        <taxon>Orbaceae</taxon>
        <taxon>Candidatus Schmidhempelia</taxon>
    </lineage>
</organism>
<keyword evidence="3" id="KW-1185">Reference proteome</keyword>
<accession>A0AB94IAE4</accession>
<dbReference type="Proteomes" id="UP000506160">
    <property type="component" value="Unassembled WGS sequence"/>
</dbReference>
<dbReference type="RefSeq" id="WP_133459396.1">
    <property type="nucleotide sequence ID" value="NZ_AWGA01000104.1"/>
</dbReference>
<proteinExistence type="predicted"/>
<dbReference type="AlphaFoldDB" id="A0AB94IAE4"/>
<feature type="transmembrane region" description="Helical" evidence="1">
    <location>
        <begin position="171"/>
        <end position="191"/>
    </location>
</feature>
<keyword evidence="1" id="KW-0472">Membrane</keyword>
<sequence length="193" mass="22259">MKKLVFVLIFCLCGCVHKQTQILPSSDTIIKLKSDEKTGMIAESQSYSYQFTSPDAINKFKSYRDFLAEYKDYIEKVSITIFQENVNDEITIWYRNLIPEKTVLNNKNLLTKYKLEWVLKEDYYQVSFNTKGKVYKQANTLSDQYLLPKPITVLIKPKNEREASEDIIGDVAGLIILPVFIPLMMISCVIGSC</sequence>
<protein>
    <recommendedName>
        <fullName evidence="4">Lipoprotein</fullName>
    </recommendedName>
</protein>
<dbReference type="EMBL" id="AWGA01000104">
    <property type="protein sequence ID" value="TEA26351.1"/>
    <property type="molecule type" value="Genomic_DNA"/>
</dbReference>
<comment type="caution">
    <text evidence="2">The sequence shown here is derived from an EMBL/GenBank/DDBJ whole genome shotgun (WGS) entry which is preliminary data.</text>
</comment>
<evidence type="ECO:0000256" key="1">
    <source>
        <dbReference type="SAM" id="Phobius"/>
    </source>
</evidence>
<keyword evidence="1" id="KW-0812">Transmembrane</keyword>
<reference evidence="2 3" key="1">
    <citation type="journal article" date="2014" name="Appl. Environ. Microbiol.">
        <title>Genomic features of a bumble bee symbiont reflect its host environment.</title>
        <authorList>
            <person name="Martinson V.G."/>
            <person name="Magoc T."/>
            <person name="Koch H."/>
            <person name="Salzberg S.L."/>
            <person name="Moran N.A."/>
        </authorList>
    </citation>
    <scope>NUCLEOTIDE SEQUENCE [LARGE SCALE GENOMIC DNA]</scope>
    <source>
        <strain evidence="2 3">Bimp</strain>
    </source>
</reference>
<evidence type="ECO:0000313" key="2">
    <source>
        <dbReference type="EMBL" id="TEA26351.1"/>
    </source>
</evidence>